<dbReference type="Pfam" id="PF00043">
    <property type="entry name" value="GST_C"/>
    <property type="match status" value="1"/>
</dbReference>
<dbReference type="SFLD" id="SFLDS00019">
    <property type="entry name" value="Glutathione_Transferase_(cytos"/>
    <property type="match status" value="1"/>
</dbReference>
<sequence>MLKLYHHLISANSRRVWIALLEKELEFELIEMKLDGDQFKPEFLAINPFHHIPVLVDDDFSVVESLAILDYLEAKYPKPNLLPTAEKAIATVRMVEMVTINELMPAINPLFRQMIGLSDNDPQQIEQAKQKSATVLAFFEKLIGDRPYFGSEQLTYADIVAGSTIPWLPQMGLALEDYPQLQTWCDRLMQRPSWQTTQPSPEAIEAFKSRMRALMTQNQSQ</sequence>
<dbReference type="Pfam" id="PF13417">
    <property type="entry name" value="GST_N_3"/>
    <property type="match status" value="1"/>
</dbReference>
<dbReference type="PANTHER" id="PTHR44051">
    <property type="entry name" value="GLUTATHIONE S-TRANSFERASE-RELATED"/>
    <property type="match status" value="1"/>
</dbReference>
<dbReference type="Proteomes" id="UP000715781">
    <property type="component" value="Unassembled WGS sequence"/>
</dbReference>
<dbReference type="AlphaFoldDB" id="A0A951PW04"/>
<dbReference type="Gene3D" id="1.20.1050.10">
    <property type="match status" value="1"/>
</dbReference>
<evidence type="ECO:0000313" key="3">
    <source>
        <dbReference type="EMBL" id="MBW4559842.1"/>
    </source>
</evidence>
<dbReference type="InterPro" id="IPR036282">
    <property type="entry name" value="Glutathione-S-Trfase_C_sf"/>
</dbReference>
<comment type="caution">
    <text evidence="3">The sequence shown here is derived from an EMBL/GenBank/DDBJ whole genome shotgun (WGS) entry which is preliminary data.</text>
</comment>
<dbReference type="InterPro" id="IPR010987">
    <property type="entry name" value="Glutathione-S-Trfase_C-like"/>
</dbReference>
<dbReference type="InterPro" id="IPR036249">
    <property type="entry name" value="Thioredoxin-like_sf"/>
</dbReference>
<dbReference type="SUPFAM" id="SSF47616">
    <property type="entry name" value="GST C-terminal domain-like"/>
    <property type="match status" value="1"/>
</dbReference>
<proteinExistence type="predicted"/>
<dbReference type="PROSITE" id="PS50404">
    <property type="entry name" value="GST_NTER"/>
    <property type="match status" value="1"/>
</dbReference>
<dbReference type="CDD" id="cd00570">
    <property type="entry name" value="GST_N_family"/>
    <property type="match status" value="1"/>
</dbReference>
<dbReference type="InterPro" id="IPR004046">
    <property type="entry name" value="GST_C"/>
</dbReference>
<reference evidence="3" key="2">
    <citation type="journal article" date="2022" name="Microbiol. Resour. Announc.">
        <title>Metagenome Sequencing to Explore Phylogenomics of Terrestrial Cyanobacteria.</title>
        <authorList>
            <person name="Ward R.D."/>
            <person name="Stajich J.E."/>
            <person name="Johansen J.R."/>
            <person name="Huntemann M."/>
            <person name="Clum A."/>
            <person name="Foster B."/>
            <person name="Foster B."/>
            <person name="Roux S."/>
            <person name="Palaniappan K."/>
            <person name="Varghese N."/>
            <person name="Mukherjee S."/>
            <person name="Reddy T.B.K."/>
            <person name="Daum C."/>
            <person name="Copeland A."/>
            <person name="Chen I.A."/>
            <person name="Ivanova N.N."/>
            <person name="Kyrpides N.C."/>
            <person name="Shapiro N."/>
            <person name="Eloe-Fadrosh E.A."/>
            <person name="Pietrasiak N."/>
        </authorList>
    </citation>
    <scope>NUCLEOTIDE SEQUENCE</scope>
    <source>
        <strain evidence="3">JT2-VF2</strain>
    </source>
</reference>
<dbReference type="InterPro" id="IPR040079">
    <property type="entry name" value="Glutathione_S-Trfase"/>
</dbReference>
<feature type="domain" description="GST N-terminal" evidence="1">
    <location>
        <begin position="1"/>
        <end position="80"/>
    </location>
</feature>
<dbReference type="InterPro" id="IPR004045">
    <property type="entry name" value="Glutathione_S-Trfase_N"/>
</dbReference>
<dbReference type="SFLD" id="SFLDG00358">
    <property type="entry name" value="Main_(cytGST)"/>
    <property type="match status" value="1"/>
</dbReference>
<protein>
    <submittedName>
        <fullName evidence="3">Glutathione S-transferase family protein</fullName>
    </submittedName>
</protein>
<organism evidence="3 4">
    <name type="scientific">Mojavia pulchra JT2-VF2</name>
    <dbReference type="NCBI Taxonomy" id="287848"/>
    <lineage>
        <taxon>Bacteria</taxon>
        <taxon>Bacillati</taxon>
        <taxon>Cyanobacteriota</taxon>
        <taxon>Cyanophyceae</taxon>
        <taxon>Nostocales</taxon>
        <taxon>Nostocaceae</taxon>
    </lineage>
</organism>
<reference evidence="3" key="1">
    <citation type="submission" date="2021-05" db="EMBL/GenBank/DDBJ databases">
        <authorList>
            <person name="Pietrasiak N."/>
            <person name="Ward R."/>
            <person name="Stajich J.E."/>
            <person name="Kurbessoian T."/>
        </authorList>
    </citation>
    <scope>NUCLEOTIDE SEQUENCE</scope>
    <source>
        <strain evidence="3">JT2-VF2</strain>
    </source>
</reference>
<evidence type="ECO:0000259" key="2">
    <source>
        <dbReference type="PROSITE" id="PS50405"/>
    </source>
</evidence>
<dbReference type="Gene3D" id="3.40.30.10">
    <property type="entry name" value="Glutaredoxin"/>
    <property type="match status" value="1"/>
</dbReference>
<dbReference type="EMBL" id="JAHHHN010000001">
    <property type="protein sequence ID" value="MBW4559842.1"/>
    <property type="molecule type" value="Genomic_DNA"/>
</dbReference>
<feature type="domain" description="GST C-terminal" evidence="2">
    <location>
        <begin position="85"/>
        <end position="215"/>
    </location>
</feature>
<dbReference type="CDD" id="cd00299">
    <property type="entry name" value="GST_C_family"/>
    <property type="match status" value="1"/>
</dbReference>
<evidence type="ECO:0000259" key="1">
    <source>
        <dbReference type="PROSITE" id="PS50404"/>
    </source>
</evidence>
<dbReference type="PANTHER" id="PTHR44051:SF8">
    <property type="entry name" value="GLUTATHIONE S-TRANSFERASE GSTA"/>
    <property type="match status" value="1"/>
</dbReference>
<evidence type="ECO:0000313" key="4">
    <source>
        <dbReference type="Proteomes" id="UP000715781"/>
    </source>
</evidence>
<dbReference type="SUPFAM" id="SSF52833">
    <property type="entry name" value="Thioredoxin-like"/>
    <property type="match status" value="1"/>
</dbReference>
<gene>
    <name evidence="3" type="ORF">KME32_01585</name>
</gene>
<dbReference type="PROSITE" id="PS50405">
    <property type="entry name" value="GST_CTER"/>
    <property type="match status" value="1"/>
</dbReference>
<name>A0A951PW04_9NOST</name>
<dbReference type="SFLD" id="SFLDG01150">
    <property type="entry name" value="Main.1:_Beta-like"/>
    <property type="match status" value="1"/>
</dbReference>
<accession>A0A951PW04</accession>